<name>A0A1H8AXN2_9BACI</name>
<gene>
    <name evidence="1" type="ORF">SAMN05192533_105172</name>
</gene>
<dbReference type="EMBL" id="FOBW01000005">
    <property type="protein sequence ID" value="SEM74674.1"/>
    <property type="molecule type" value="Genomic_DNA"/>
</dbReference>
<reference evidence="2" key="1">
    <citation type="submission" date="2016-10" db="EMBL/GenBank/DDBJ databases">
        <authorList>
            <person name="Varghese N."/>
            <person name="Submissions S."/>
        </authorList>
    </citation>
    <scope>NUCLEOTIDE SEQUENCE [LARGE SCALE GENOMIC DNA]</scope>
    <source>
        <strain evidence="2">B48,IBRC-M 10115,DSM 25386,CECT 8001</strain>
    </source>
</reference>
<dbReference type="AlphaFoldDB" id="A0A1H8AXN2"/>
<accession>A0A1H8AXN2</accession>
<protein>
    <submittedName>
        <fullName evidence="1">Uncharacterized protein</fullName>
    </submittedName>
</protein>
<evidence type="ECO:0000313" key="2">
    <source>
        <dbReference type="Proteomes" id="UP000198553"/>
    </source>
</evidence>
<sequence>MKVWGQSHGGGKRYFSGGGIFHKNLTQTPIIKLFLFGPYIDV</sequence>
<keyword evidence="2" id="KW-1185">Reference proteome</keyword>
<organism evidence="1 2">
    <name type="scientific">Mesobacillus persicus</name>
    <dbReference type="NCBI Taxonomy" id="930146"/>
    <lineage>
        <taxon>Bacteria</taxon>
        <taxon>Bacillati</taxon>
        <taxon>Bacillota</taxon>
        <taxon>Bacilli</taxon>
        <taxon>Bacillales</taxon>
        <taxon>Bacillaceae</taxon>
        <taxon>Mesobacillus</taxon>
    </lineage>
</organism>
<dbReference type="STRING" id="930146.SAMN05192533_105172"/>
<proteinExistence type="predicted"/>
<evidence type="ECO:0000313" key="1">
    <source>
        <dbReference type="EMBL" id="SEM74674.1"/>
    </source>
</evidence>
<dbReference type="Proteomes" id="UP000198553">
    <property type="component" value="Unassembled WGS sequence"/>
</dbReference>